<proteinExistence type="predicted"/>
<evidence type="ECO:0000256" key="1">
    <source>
        <dbReference type="SAM" id="MobiDB-lite"/>
    </source>
</evidence>
<accession>A0AAV7W0Q9</accession>
<evidence type="ECO:0000313" key="2">
    <source>
        <dbReference type="EMBL" id="KAJ1206457.1"/>
    </source>
</evidence>
<dbReference type="EMBL" id="JANPWB010000002">
    <property type="protein sequence ID" value="KAJ1206457.1"/>
    <property type="molecule type" value="Genomic_DNA"/>
</dbReference>
<dbReference type="AlphaFoldDB" id="A0AAV7W0Q9"/>
<feature type="compositionally biased region" description="Acidic residues" evidence="1">
    <location>
        <begin position="34"/>
        <end position="46"/>
    </location>
</feature>
<reference evidence="2" key="1">
    <citation type="journal article" date="2022" name="bioRxiv">
        <title>Sequencing and chromosome-scale assembly of the giantPleurodeles waltlgenome.</title>
        <authorList>
            <person name="Brown T."/>
            <person name="Elewa A."/>
            <person name="Iarovenko S."/>
            <person name="Subramanian E."/>
            <person name="Araus A.J."/>
            <person name="Petzold A."/>
            <person name="Susuki M."/>
            <person name="Suzuki K.-i.T."/>
            <person name="Hayashi T."/>
            <person name="Toyoda A."/>
            <person name="Oliveira C."/>
            <person name="Osipova E."/>
            <person name="Leigh N.D."/>
            <person name="Simon A."/>
            <person name="Yun M.H."/>
        </authorList>
    </citation>
    <scope>NUCLEOTIDE SEQUENCE</scope>
    <source>
        <strain evidence="2">20211129_DDA</strain>
        <tissue evidence="2">Liver</tissue>
    </source>
</reference>
<gene>
    <name evidence="2" type="ORF">NDU88_001862</name>
</gene>
<sequence>MGTLQDASDTDFRRWDSKTKTDSQARGEDATEQREEDGEPNPDEEDEKRFFAGGEKTDTNSSGIQEQSSRGTRRGYGPVD</sequence>
<keyword evidence="3" id="KW-1185">Reference proteome</keyword>
<evidence type="ECO:0000313" key="3">
    <source>
        <dbReference type="Proteomes" id="UP001066276"/>
    </source>
</evidence>
<feature type="compositionally biased region" description="Polar residues" evidence="1">
    <location>
        <begin position="59"/>
        <end position="70"/>
    </location>
</feature>
<organism evidence="2 3">
    <name type="scientific">Pleurodeles waltl</name>
    <name type="common">Iberian ribbed newt</name>
    <dbReference type="NCBI Taxonomy" id="8319"/>
    <lineage>
        <taxon>Eukaryota</taxon>
        <taxon>Metazoa</taxon>
        <taxon>Chordata</taxon>
        <taxon>Craniata</taxon>
        <taxon>Vertebrata</taxon>
        <taxon>Euteleostomi</taxon>
        <taxon>Amphibia</taxon>
        <taxon>Batrachia</taxon>
        <taxon>Caudata</taxon>
        <taxon>Salamandroidea</taxon>
        <taxon>Salamandridae</taxon>
        <taxon>Pleurodelinae</taxon>
        <taxon>Pleurodeles</taxon>
    </lineage>
</organism>
<feature type="compositionally biased region" description="Basic and acidic residues" evidence="1">
    <location>
        <begin position="47"/>
        <end position="58"/>
    </location>
</feature>
<protein>
    <submittedName>
        <fullName evidence="2">Uncharacterized protein</fullName>
    </submittedName>
</protein>
<feature type="region of interest" description="Disordered" evidence="1">
    <location>
        <begin position="1"/>
        <end position="80"/>
    </location>
</feature>
<name>A0AAV7W0Q9_PLEWA</name>
<feature type="compositionally biased region" description="Basic and acidic residues" evidence="1">
    <location>
        <begin position="10"/>
        <end position="33"/>
    </location>
</feature>
<dbReference type="Proteomes" id="UP001066276">
    <property type="component" value="Chromosome 1_2"/>
</dbReference>
<comment type="caution">
    <text evidence="2">The sequence shown here is derived from an EMBL/GenBank/DDBJ whole genome shotgun (WGS) entry which is preliminary data.</text>
</comment>